<proteinExistence type="predicted"/>
<feature type="domain" description="Stability determinant" evidence="2">
    <location>
        <begin position="106"/>
        <end position="133"/>
    </location>
</feature>
<dbReference type="AlphaFoldDB" id="A0A3M8RWM1"/>
<dbReference type="Gene3D" id="6.20.450.20">
    <property type="match status" value="1"/>
</dbReference>
<dbReference type="EMBL" id="RIZI01000081">
    <property type="protein sequence ID" value="RNF72821.1"/>
    <property type="molecule type" value="Genomic_DNA"/>
</dbReference>
<gene>
    <name evidence="3" type="ORF">EC580_01105</name>
</gene>
<evidence type="ECO:0000259" key="2">
    <source>
        <dbReference type="Pfam" id="PF21217"/>
    </source>
</evidence>
<dbReference type="OrthoDB" id="5124853at2"/>
<accession>A0A3M8RWM1</accession>
<dbReference type="RefSeq" id="WP_123101413.1">
    <property type="nucleotide sequence ID" value="NZ_CP127527.1"/>
</dbReference>
<reference evidence="3" key="1">
    <citation type="submission" date="2018-10" db="EMBL/GenBank/DDBJ databases">
        <title>Acidithiobacillus sulfuriphilus sp. nov.: an extremely acidophilic sulfur-oxidizing chemolithotroph isolated from a neutral pH environment.</title>
        <authorList>
            <person name="Falagan C."/>
            <person name="Moya-Beltran A."/>
            <person name="Quatrini R."/>
            <person name="Johnson D.B."/>
        </authorList>
    </citation>
    <scope>NUCLEOTIDE SEQUENCE [LARGE SCALE GENOMIC DNA]</scope>
    <source>
        <strain evidence="3">CJ-2</strain>
    </source>
</reference>
<feature type="compositionally biased region" description="Basic and acidic residues" evidence="1">
    <location>
        <begin position="122"/>
        <end position="142"/>
    </location>
</feature>
<organism evidence="3">
    <name type="scientific">Acidithiobacillus sulfuriphilus</name>
    <dbReference type="NCBI Taxonomy" id="1867749"/>
    <lineage>
        <taxon>Bacteria</taxon>
        <taxon>Pseudomonadati</taxon>
        <taxon>Pseudomonadota</taxon>
        <taxon>Acidithiobacillia</taxon>
        <taxon>Acidithiobacillales</taxon>
        <taxon>Acidithiobacillaceae</taxon>
        <taxon>Acidithiobacillus</taxon>
    </lineage>
</organism>
<name>A0A3M8RWM1_9PROT</name>
<evidence type="ECO:0000256" key="1">
    <source>
        <dbReference type="SAM" id="MobiDB-lite"/>
    </source>
</evidence>
<sequence>MASKTIDTPNARRLAEAAAIRGAAIIGQPGGWSVMLKIGMQETPLGTQRTDKPRSWSSLDTCMQYLRDELGIVRIDGIDASNYSAPTVYSKRRADAAERMKRAHEAAAHDAWFREQVQASIEDQRPSIPHDEARASFADRKAALRKRAK</sequence>
<protein>
    <recommendedName>
        <fullName evidence="2">Stability determinant domain-containing protein</fullName>
    </recommendedName>
</protein>
<feature type="region of interest" description="Disordered" evidence="1">
    <location>
        <begin position="118"/>
        <end position="149"/>
    </location>
</feature>
<evidence type="ECO:0000313" key="3">
    <source>
        <dbReference type="EMBL" id="RNF72821.1"/>
    </source>
</evidence>
<comment type="caution">
    <text evidence="3">The sequence shown here is derived from an EMBL/GenBank/DDBJ whole genome shotgun (WGS) entry which is preliminary data.</text>
</comment>
<dbReference type="Pfam" id="PF21217">
    <property type="entry name" value="PaaA2"/>
    <property type="match status" value="1"/>
</dbReference>
<dbReference type="InterPro" id="IPR048851">
    <property type="entry name" value="PaaA2_dom"/>
</dbReference>